<name>A0A667Y1C0_9TELE</name>
<proteinExistence type="predicted"/>
<reference evidence="1" key="1">
    <citation type="submission" date="2019-06" db="EMBL/GenBank/DDBJ databases">
        <authorList>
            <consortium name="Wellcome Sanger Institute Data Sharing"/>
        </authorList>
    </citation>
    <scope>NUCLEOTIDE SEQUENCE [LARGE SCALE GENOMIC DNA]</scope>
</reference>
<dbReference type="Ensembl" id="ENSMMDT00005024209.1">
    <property type="protein sequence ID" value="ENSMMDP00005023700.1"/>
    <property type="gene ID" value="ENSMMDG00005011413.1"/>
</dbReference>
<evidence type="ECO:0000313" key="1">
    <source>
        <dbReference type="Ensembl" id="ENSMMDP00005023700.1"/>
    </source>
</evidence>
<evidence type="ECO:0000313" key="2">
    <source>
        <dbReference type="Proteomes" id="UP000472263"/>
    </source>
</evidence>
<sequence>MDRSLSVVHSAQRSWGKTMMVPCDTEYPAFVSERTIKETTGNIDCEGCIRYCLRETICYCTSLYNIEIQSLSLSFFLSLCHSKDRKKPEPYHPFHPDVNKKTILEKTLNSRKSSHCTMRFFFFFFFFLHG</sequence>
<protein>
    <submittedName>
        <fullName evidence="1">Uncharacterized protein</fullName>
    </submittedName>
</protein>
<dbReference type="InParanoid" id="A0A667Y1C0"/>
<keyword evidence="2" id="KW-1185">Reference proteome</keyword>
<dbReference type="Proteomes" id="UP000472263">
    <property type="component" value="Chromosome 5"/>
</dbReference>
<reference evidence="1" key="3">
    <citation type="submission" date="2025-09" db="UniProtKB">
        <authorList>
            <consortium name="Ensembl"/>
        </authorList>
    </citation>
    <scope>IDENTIFICATION</scope>
</reference>
<reference evidence="1" key="2">
    <citation type="submission" date="2025-08" db="UniProtKB">
        <authorList>
            <consortium name="Ensembl"/>
        </authorList>
    </citation>
    <scope>IDENTIFICATION</scope>
</reference>
<organism evidence="1 2">
    <name type="scientific">Myripristis murdjan</name>
    <name type="common">pinecone soldierfish</name>
    <dbReference type="NCBI Taxonomy" id="586833"/>
    <lineage>
        <taxon>Eukaryota</taxon>
        <taxon>Metazoa</taxon>
        <taxon>Chordata</taxon>
        <taxon>Craniata</taxon>
        <taxon>Vertebrata</taxon>
        <taxon>Euteleostomi</taxon>
        <taxon>Actinopterygii</taxon>
        <taxon>Neopterygii</taxon>
        <taxon>Teleostei</taxon>
        <taxon>Neoteleostei</taxon>
        <taxon>Acanthomorphata</taxon>
        <taxon>Holocentriformes</taxon>
        <taxon>Holocentridae</taxon>
        <taxon>Myripristis</taxon>
    </lineage>
</organism>
<accession>A0A667Y1C0</accession>
<dbReference type="AlphaFoldDB" id="A0A667Y1C0"/>